<organism evidence="1 2">
    <name type="scientific">Lecanicillium saksenae</name>
    <dbReference type="NCBI Taxonomy" id="468837"/>
    <lineage>
        <taxon>Eukaryota</taxon>
        <taxon>Fungi</taxon>
        <taxon>Dikarya</taxon>
        <taxon>Ascomycota</taxon>
        <taxon>Pezizomycotina</taxon>
        <taxon>Sordariomycetes</taxon>
        <taxon>Hypocreomycetidae</taxon>
        <taxon>Hypocreales</taxon>
        <taxon>Cordycipitaceae</taxon>
        <taxon>Lecanicillium</taxon>
    </lineage>
</organism>
<dbReference type="Proteomes" id="UP001148737">
    <property type="component" value="Unassembled WGS sequence"/>
</dbReference>
<gene>
    <name evidence="1" type="ORF">NLG97_g5398</name>
</gene>
<sequence>MTESGALAVGIWAYNMLSGSVADDAKSTPGTPFTASNRQRGARKLYELRPPLSNGRETPSFGARYG</sequence>
<dbReference type="EMBL" id="JANAKD010000602">
    <property type="protein sequence ID" value="KAJ3492432.1"/>
    <property type="molecule type" value="Genomic_DNA"/>
</dbReference>
<proteinExistence type="predicted"/>
<keyword evidence="2" id="KW-1185">Reference proteome</keyword>
<protein>
    <submittedName>
        <fullName evidence="1">Uncharacterized protein</fullName>
    </submittedName>
</protein>
<reference evidence="1" key="1">
    <citation type="submission" date="2022-07" db="EMBL/GenBank/DDBJ databases">
        <title>Genome Sequence of Lecanicillium saksenae.</title>
        <authorList>
            <person name="Buettner E."/>
        </authorList>
    </citation>
    <scope>NUCLEOTIDE SEQUENCE</scope>
    <source>
        <strain evidence="1">VT-O1</strain>
    </source>
</reference>
<name>A0ACC1QVS6_9HYPO</name>
<comment type="caution">
    <text evidence="1">The sequence shown here is derived from an EMBL/GenBank/DDBJ whole genome shotgun (WGS) entry which is preliminary data.</text>
</comment>
<accession>A0ACC1QVS6</accession>
<evidence type="ECO:0000313" key="1">
    <source>
        <dbReference type="EMBL" id="KAJ3492432.1"/>
    </source>
</evidence>
<evidence type="ECO:0000313" key="2">
    <source>
        <dbReference type="Proteomes" id="UP001148737"/>
    </source>
</evidence>